<keyword evidence="2" id="KW-0325">Glycoprotein</keyword>
<comment type="similarity">
    <text evidence="1">Belongs to the GMC oxidoreductase family.</text>
</comment>
<evidence type="ECO:0000256" key="1">
    <source>
        <dbReference type="ARBA" id="ARBA00010790"/>
    </source>
</evidence>
<dbReference type="GO" id="GO:0044550">
    <property type="term" value="P:secondary metabolite biosynthetic process"/>
    <property type="evidence" value="ECO:0007669"/>
    <property type="project" value="TreeGrafter"/>
</dbReference>
<dbReference type="Gene3D" id="3.30.560.10">
    <property type="entry name" value="Glucose Oxidase, domain 3"/>
    <property type="match status" value="1"/>
</dbReference>
<organism evidence="7 8">
    <name type="scientific">Podospora australis</name>
    <dbReference type="NCBI Taxonomy" id="1536484"/>
    <lineage>
        <taxon>Eukaryota</taxon>
        <taxon>Fungi</taxon>
        <taxon>Dikarya</taxon>
        <taxon>Ascomycota</taxon>
        <taxon>Pezizomycotina</taxon>
        <taxon>Sordariomycetes</taxon>
        <taxon>Sordariomycetidae</taxon>
        <taxon>Sordariales</taxon>
        <taxon>Podosporaceae</taxon>
        <taxon>Podospora</taxon>
    </lineage>
</organism>
<evidence type="ECO:0000259" key="6">
    <source>
        <dbReference type="Pfam" id="PF05199"/>
    </source>
</evidence>
<dbReference type="SUPFAM" id="SSF51905">
    <property type="entry name" value="FAD/NAD(P)-binding domain"/>
    <property type="match status" value="1"/>
</dbReference>
<reference evidence="7" key="1">
    <citation type="journal article" date="2023" name="Mol. Phylogenet. Evol.">
        <title>Genome-scale phylogeny and comparative genomics of the fungal order Sordariales.</title>
        <authorList>
            <person name="Hensen N."/>
            <person name="Bonometti L."/>
            <person name="Westerberg I."/>
            <person name="Brannstrom I.O."/>
            <person name="Guillou S."/>
            <person name="Cros-Aarteil S."/>
            <person name="Calhoun S."/>
            <person name="Haridas S."/>
            <person name="Kuo A."/>
            <person name="Mondo S."/>
            <person name="Pangilinan J."/>
            <person name="Riley R."/>
            <person name="LaButti K."/>
            <person name="Andreopoulos B."/>
            <person name="Lipzen A."/>
            <person name="Chen C."/>
            <person name="Yan M."/>
            <person name="Daum C."/>
            <person name="Ng V."/>
            <person name="Clum A."/>
            <person name="Steindorff A."/>
            <person name="Ohm R.A."/>
            <person name="Martin F."/>
            <person name="Silar P."/>
            <person name="Natvig D.O."/>
            <person name="Lalanne C."/>
            <person name="Gautier V."/>
            <person name="Ament-Velasquez S.L."/>
            <person name="Kruys A."/>
            <person name="Hutchinson M.I."/>
            <person name="Powell A.J."/>
            <person name="Barry K."/>
            <person name="Miller A.N."/>
            <person name="Grigoriev I.V."/>
            <person name="Debuchy R."/>
            <person name="Gladieux P."/>
            <person name="Hiltunen Thoren M."/>
            <person name="Johannesson H."/>
        </authorList>
    </citation>
    <scope>NUCLEOTIDE SEQUENCE</scope>
    <source>
        <strain evidence="7">PSN309</strain>
    </source>
</reference>
<dbReference type="GO" id="GO:0016614">
    <property type="term" value="F:oxidoreductase activity, acting on CH-OH group of donors"/>
    <property type="evidence" value="ECO:0007669"/>
    <property type="project" value="InterPro"/>
</dbReference>
<reference evidence="7" key="2">
    <citation type="submission" date="2023-05" db="EMBL/GenBank/DDBJ databases">
        <authorList>
            <consortium name="Lawrence Berkeley National Laboratory"/>
            <person name="Steindorff A."/>
            <person name="Hensen N."/>
            <person name="Bonometti L."/>
            <person name="Westerberg I."/>
            <person name="Brannstrom I.O."/>
            <person name="Guillou S."/>
            <person name="Cros-Aarteil S."/>
            <person name="Calhoun S."/>
            <person name="Haridas S."/>
            <person name="Kuo A."/>
            <person name="Mondo S."/>
            <person name="Pangilinan J."/>
            <person name="Riley R."/>
            <person name="Labutti K."/>
            <person name="Andreopoulos B."/>
            <person name="Lipzen A."/>
            <person name="Chen C."/>
            <person name="Yanf M."/>
            <person name="Daum C."/>
            <person name="Ng V."/>
            <person name="Clum A."/>
            <person name="Ohm R."/>
            <person name="Martin F."/>
            <person name="Silar P."/>
            <person name="Natvig D."/>
            <person name="Lalanne C."/>
            <person name="Gautier V."/>
            <person name="Ament-Velasquez S.L."/>
            <person name="Kruys A."/>
            <person name="Hutchinson M.I."/>
            <person name="Powell A.J."/>
            <person name="Barry K."/>
            <person name="Miller A.N."/>
            <person name="Grigoriev I.V."/>
            <person name="Debuchy R."/>
            <person name="Gladieux P."/>
            <person name="Thoren M.H."/>
            <person name="Johannesson H."/>
        </authorList>
    </citation>
    <scope>NUCLEOTIDE SEQUENCE</scope>
    <source>
        <strain evidence="7">PSN309</strain>
    </source>
</reference>
<dbReference type="GO" id="GO:0050660">
    <property type="term" value="F:flavin adenine dinucleotide binding"/>
    <property type="evidence" value="ECO:0007669"/>
    <property type="project" value="InterPro"/>
</dbReference>
<keyword evidence="4" id="KW-0732">Signal</keyword>
<feature type="active site" description="Proton donor" evidence="3">
    <location>
        <position position="566"/>
    </location>
</feature>
<dbReference type="Pfam" id="PF00732">
    <property type="entry name" value="GMC_oxred_N"/>
    <property type="match status" value="1"/>
</dbReference>
<dbReference type="Proteomes" id="UP001302126">
    <property type="component" value="Unassembled WGS sequence"/>
</dbReference>
<evidence type="ECO:0000259" key="5">
    <source>
        <dbReference type="Pfam" id="PF00732"/>
    </source>
</evidence>
<evidence type="ECO:0000256" key="3">
    <source>
        <dbReference type="PIRSR" id="PIRSR000137-1"/>
    </source>
</evidence>
<keyword evidence="8" id="KW-1185">Reference proteome</keyword>
<feature type="chain" id="PRO_5043035069" evidence="4">
    <location>
        <begin position="18"/>
        <end position="630"/>
    </location>
</feature>
<evidence type="ECO:0000256" key="2">
    <source>
        <dbReference type="ARBA" id="ARBA00023180"/>
    </source>
</evidence>
<dbReference type="InterPro" id="IPR036188">
    <property type="entry name" value="FAD/NAD-bd_sf"/>
</dbReference>
<feature type="active site" description="Proton acceptor" evidence="3">
    <location>
        <position position="610"/>
    </location>
</feature>
<comment type="caution">
    <text evidence="7">The sequence shown here is derived from an EMBL/GenBank/DDBJ whole genome shotgun (WGS) entry which is preliminary data.</text>
</comment>
<sequence>MVILSAVVAGLAGLAAASPAPSSYISREERFAHLEARRLLGSSFGIPGDNATYDYIVVGGGNAGLTIATRLAEQQRGTVAVIEAGSFYEITNSNITQIPAFDGAFASKGAHDWHPGIDWGYITAPQTSALNSEMHYPRGKCLGGSSARNYMLYHRGTKASYKMWADAVGDNSYTFEKFLPYFERSLKFTPPNMNLRFQNSTPTYDLRVMGNGRGPLSVTFSHYAQSFASWTQLGLRELGMRVINNFQSGSLLGQSMGMFTIDAKTMTRDSSATSFLKKALDYPNYIVYPSTLSKKVLFDSNKKATGVVVDTQGFQYTLSARKEVILSAGVFGSPQLLQASGIGPAPLLQSLGIPVIKDLPGVGRNMEDHVYVGPSYRINGISMSSLSNPTFAAKAAEDFNQRTAGILTNPTTDTVGWEKIPEPIRSSTMSNATRAKLAAYPADWPEMEYVGLSAYLGYMNRSRDGDPNDGYNYASLAAVLCTPRSRGSVTITSADTAVHPKIDPNFFSDRADIEVLIAGYKRVRQFWNSTAVRPFVIGEEAFPGLQVQTDAQIEEIIKKSFNTIYHGACTAKMGKASDPMAVLDTKARVFGVTGLRVVDASSFAILPPGHPMATVYALAEKISCDITGGC</sequence>
<feature type="domain" description="Glucose-methanol-choline oxidoreductase N-terminal" evidence="5">
    <location>
        <begin position="53"/>
        <end position="370"/>
    </location>
</feature>
<evidence type="ECO:0000313" key="8">
    <source>
        <dbReference type="Proteomes" id="UP001302126"/>
    </source>
</evidence>
<evidence type="ECO:0000256" key="4">
    <source>
        <dbReference type="SAM" id="SignalP"/>
    </source>
</evidence>
<evidence type="ECO:0000313" key="7">
    <source>
        <dbReference type="EMBL" id="KAK4186655.1"/>
    </source>
</evidence>
<dbReference type="AlphaFoldDB" id="A0AAN7AI91"/>
<dbReference type="InterPro" id="IPR012132">
    <property type="entry name" value="GMC_OxRdtase"/>
</dbReference>
<dbReference type="PIRSF" id="PIRSF000137">
    <property type="entry name" value="Alcohol_oxidase"/>
    <property type="match status" value="1"/>
</dbReference>
<dbReference type="Pfam" id="PF05199">
    <property type="entry name" value="GMC_oxred_C"/>
    <property type="match status" value="1"/>
</dbReference>
<feature type="domain" description="Glucose-methanol-choline oxidoreductase C-terminal" evidence="6">
    <location>
        <begin position="483"/>
        <end position="619"/>
    </location>
</feature>
<feature type="signal peptide" evidence="4">
    <location>
        <begin position="1"/>
        <end position="17"/>
    </location>
</feature>
<dbReference type="PANTHER" id="PTHR11552:SF138">
    <property type="entry name" value="DEHYDROGENASE PKFF-RELATED"/>
    <property type="match status" value="1"/>
</dbReference>
<dbReference type="PANTHER" id="PTHR11552">
    <property type="entry name" value="GLUCOSE-METHANOL-CHOLINE GMC OXIDOREDUCTASE"/>
    <property type="match status" value="1"/>
</dbReference>
<protein>
    <submittedName>
        <fullName evidence="7">Glucose-methanol-choline oxidoreductase</fullName>
    </submittedName>
</protein>
<gene>
    <name evidence="7" type="ORF">QBC35DRAFT_257051</name>
</gene>
<dbReference type="SUPFAM" id="SSF54373">
    <property type="entry name" value="FAD-linked reductases, C-terminal domain"/>
    <property type="match status" value="1"/>
</dbReference>
<proteinExistence type="inferred from homology"/>
<accession>A0AAN7AI91</accession>
<dbReference type="InterPro" id="IPR007867">
    <property type="entry name" value="GMC_OxRtase_C"/>
</dbReference>
<dbReference type="Gene3D" id="3.50.50.60">
    <property type="entry name" value="FAD/NAD(P)-binding domain"/>
    <property type="match status" value="1"/>
</dbReference>
<dbReference type="EMBL" id="MU864418">
    <property type="protein sequence ID" value="KAK4186655.1"/>
    <property type="molecule type" value="Genomic_DNA"/>
</dbReference>
<dbReference type="InterPro" id="IPR000172">
    <property type="entry name" value="GMC_OxRdtase_N"/>
</dbReference>
<name>A0AAN7AI91_9PEZI</name>